<dbReference type="EMBL" id="BSXW01000465">
    <property type="protein sequence ID" value="GMF23159.1"/>
    <property type="molecule type" value="Genomic_DNA"/>
</dbReference>
<evidence type="ECO:0000313" key="1">
    <source>
        <dbReference type="EMBL" id="GMF23159.1"/>
    </source>
</evidence>
<dbReference type="Proteomes" id="UP001165083">
    <property type="component" value="Unassembled WGS sequence"/>
</dbReference>
<keyword evidence="2" id="KW-1185">Reference proteome</keyword>
<accession>A0A9W6TVD4</accession>
<organism evidence="1 2">
    <name type="scientific">Phytophthora lilii</name>
    <dbReference type="NCBI Taxonomy" id="2077276"/>
    <lineage>
        <taxon>Eukaryota</taxon>
        <taxon>Sar</taxon>
        <taxon>Stramenopiles</taxon>
        <taxon>Oomycota</taxon>
        <taxon>Peronosporomycetes</taxon>
        <taxon>Peronosporales</taxon>
        <taxon>Peronosporaceae</taxon>
        <taxon>Phytophthora</taxon>
    </lineage>
</organism>
<dbReference type="AlphaFoldDB" id="A0A9W6TVD4"/>
<proteinExistence type="predicted"/>
<reference evidence="1" key="1">
    <citation type="submission" date="2023-04" db="EMBL/GenBank/DDBJ databases">
        <title>Phytophthora lilii NBRC 32176.</title>
        <authorList>
            <person name="Ichikawa N."/>
            <person name="Sato H."/>
            <person name="Tonouchi N."/>
        </authorList>
    </citation>
    <scope>NUCLEOTIDE SEQUENCE</scope>
    <source>
        <strain evidence="1">NBRC 32176</strain>
    </source>
</reference>
<sequence length="201" mass="22868">MLGDLTRKLAILKAWLKYGTIGQFESNDDESKRACTQHLIKSELSDPGKNAAKLAASIAVKFIVLLWYIKTQIQEAGADATCLQVVSDCHKKLGLFLGYRLRVSNQQRALREPFEEMNNRCVGNTATEALVVIDYKMKAEPIYYREETVDHYGKRGMSWHGAMIRFWAKASPLEDATENKIYFDHISNSDNKQDQEAVITF</sequence>
<comment type="caution">
    <text evidence="1">The sequence shown here is derived from an EMBL/GenBank/DDBJ whole genome shotgun (WGS) entry which is preliminary data.</text>
</comment>
<evidence type="ECO:0000313" key="2">
    <source>
        <dbReference type="Proteomes" id="UP001165083"/>
    </source>
</evidence>
<name>A0A9W6TVD4_9STRA</name>
<dbReference type="OrthoDB" id="124285at2759"/>
<gene>
    <name evidence="1" type="ORF">Plil01_000931500</name>
</gene>
<protein>
    <submittedName>
        <fullName evidence="1">Unnamed protein product</fullName>
    </submittedName>
</protein>